<proteinExistence type="predicted"/>
<evidence type="ECO:0000313" key="1">
    <source>
        <dbReference type="EMBL" id="KAJ9092986.1"/>
    </source>
</evidence>
<keyword evidence="2" id="KW-1185">Reference proteome</keyword>
<comment type="caution">
    <text evidence="1">The sequence shown here is derived from an EMBL/GenBank/DDBJ whole genome shotgun (WGS) entry which is preliminary data.</text>
</comment>
<dbReference type="Proteomes" id="UP001230649">
    <property type="component" value="Unassembled WGS sequence"/>
</dbReference>
<protein>
    <submittedName>
        <fullName evidence="1">Uncharacterized protein</fullName>
    </submittedName>
</protein>
<name>A0ACC2V2B5_9TREE</name>
<sequence>MKADSHDPSTYLLSFSNLSFTVKTKNGTKRLTDNVSLDVHGGEMIAIMGPSGAGKSTLLDLMSGRKRYDNGGGIALNGHDLSTQDLKLLSSFVEQEDALLGTLTARETLSFALRLSMPRAKKDFVQQRIGTLLRRGLSGGQKRRVSIGCSLVMYPRILYLDEPTSGLDSTAAKEVIASVGSLARKEGIMVLASIHQPSFATLNEFTSLVLLSQGSLCYKGKVGDLEPFLLEIGVGSAPFVPPTDTAMQLLNTDFDTDTQSELLPMDTIQQFKTHFAYWQNTVGRVPAPGPHSTSNLAHIVKEGQVHGPTRVWLHTVILGERMTLNYSRNLLVYGIRAAMYAGMGVMLATIWIHLGTHANKINDRLAVHFYSVAFLAFMSVAGIPGFLEERANYRKEAANGLYSALPFVIANSIVTIPFLFVCCVLFVLIAYWGIGLHPGASAVFRYIGFLFLSIYVAESQVLLVAALLPIFVAALAVSAFLNGFFMSLSGFFLKSVNLPRFWYYSFHWMDYQTYAFELLANSDLRGLDFDCDPSGCPYPSSSGPNMVSGQDVLNSLHIGGISYGAWAGILLAILVVCRVA</sequence>
<dbReference type="EMBL" id="JASBWS010000162">
    <property type="protein sequence ID" value="KAJ9092986.1"/>
    <property type="molecule type" value="Genomic_DNA"/>
</dbReference>
<evidence type="ECO:0000313" key="2">
    <source>
        <dbReference type="Proteomes" id="UP001230649"/>
    </source>
</evidence>
<accession>A0ACC2V2B5</accession>
<gene>
    <name evidence="1" type="ORF">QFC20_007229</name>
</gene>
<reference evidence="1" key="1">
    <citation type="submission" date="2023-04" db="EMBL/GenBank/DDBJ databases">
        <title>Draft Genome sequencing of Naganishia species isolated from polar environments using Oxford Nanopore Technology.</title>
        <authorList>
            <person name="Leo P."/>
            <person name="Venkateswaran K."/>
        </authorList>
    </citation>
    <scope>NUCLEOTIDE SEQUENCE</scope>
    <source>
        <strain evidence="1">MNA-CCFEE 5262</strain>
    </source>
</reference>
<organism evidence="1 2">
    <name type="scientific">Naganishia adeliensis</name>
    <dbReference type="NCBI Taxonomy" id="92952"/>
    <lineage>
        <taxon>Eukaryota</taxon>
        <taxon>Fungi</taxon>
        <taxon>Dikarya</taxon>
        <taxon>Basidiomycota</taxon>
        <taxon>Agaricomycotina</taxon>
        <taxon>Tremellomycetes</taxon>
        <taxon>Filobasidiales</taxon>
        <taxon>Filobasidiaceae</taxon>
        <taxon>Naganishia</taxon>
    </lineage>
</organism>